<dbReference type="AlphaFoldDB" id="A0A3R9MZN5"/>
<dbReference type="Proteomes" id="UP000270291">
    <property type="component" value="Unassembled WGS sequence"/>
</dbReference>
<dbReference type="PROSITE" id="PS51186">
    <property type="entry name" value="GNAT"/>
    <property type="match status" value="1"/>
</dbReference>
<keyword evidence="3" id="KW-1185">Reference proteome</keyword>
<dbReference type="OrthoDB" id="9788916at2"/>
<dbReference type="RefSeq" id="WP_125436779.1">
    <property type="nucleotide sequence ID" value="NZ_RWIU01000002.1"/>
</dbReference>
<keyword evidence="2" id="KW-0808">Transferase</keyword>
<proteinExistence type="predicted"/>
<name>A0A3R9MZN5_9BACT</name>
<reference evidence="2 3" key="1">
    <citation type="submission" date="2018-12" db="EMBL/GenBank/DDBJ databases">
        <authorList>
            <person name="Feng G."/>
            <person name="Zhu H."/>
        </authorList>
    </citation>
    <scope>NUCLEOTIDE SEQUENCE [LARGE SCALE GENOMIC DNA]</scope>
    <source>
        <strain evidence="2 3">LMG 26000</strain>
    </source>
</reference>
<dbReference type="Pfam" id="PF13302">
    <property type="entry name" value="Acetyltransf_3"/>
    <property type="match status" value="1"/>
</dbReference>
<feature type="domain" description="N-acetyltransferase" evidence="1">
    <location>
        <begin position="6"/>
        <end position="159"/>
    </location>
</feature>
<evidence type="ECO:0000313" key="3">
    <source>
        <dbReference type="Proteomes" id="UP000270291"/>
    </source>
</evidence>
<dbReference type="PANTHER" id="PTHR43328:SF1">
    <property type="entry name" value="N-ACETYLTRANSFERASE DOMAIN-CONTAINING PROTEIN"/>
    <property type="match status" value="1"/>
</dbReference>
<accession>A0A3R9MZN5</accession>
<dbReference type="EMBL" id="RWIU01000002">
    <property type="protein sequence ID" value="RSK44626.1"/>
    <property type="molecule type" value="Genomic_DNA"/>
</dbReference>
<organism evidence="2 3">
    <name type="scientific">Hymenobacter perfusus</name>
    <dbReference type="NCBI Taxonomy" id="1236770"/>
    <lineage>
        <taxon>Bacteria</taxon>
        <taxon>Pseudomonadati</taxon>
        <taxon>Bacteroidota</taxon>
        <taxon>Cytophagia</taxon>
        <taxon>Cytophagales</taxon>
        <taxon>Hymenobacteraceae</taxon>
        <taxon>Hymenobacter</taxon>
    </lineage>
</organism>
<evidence type="ECO:0000313" key="2">
    <source>
        <dbReference type="EMBL" id="RSK44626.1"/>
    </source>
</evidence>
<dbReference type="InterPro" id="IPR000182">
    <property type="entry name" value="GNAT_dom"/>
</dbReference>
<dbReference type="PANTHER" id="PTHR43328">
    <property type="entry name" value="ACETYLTRANSFERASE-RELATED"/>
    <property type="match status" value="1"/>
</dbReference>
<comment type="caution">
    <text evidence="2">The sequence shown here is derived from an EMBL/GenBank/DDBJ whole genome shotgun (WGS) entry which is preliminary data.</text>
</comment>
<gene>
    <name evidence="2" type="ORF">EI293_08915</name>
</gene>
<dbReference type="GO" id="GO:0016747">
    <property type="term" value="F:acyltransferase activity, transferring groups other than amino-acyl groups"/>
    <property type="evidence" value="ECO:0007669"/>
    <property type="project" value="InterPro"/>
</dbReference>
<dbReference type="InterPro" id="IPR016181">
    <property type="entry name" value="Acyl_CoA_acyltransferase"/>
</dbReference>
<protein>
    <submittedName>
        <fullName evidence="2">N-acetyltransferase</fullName>
    </submittedName>
</protein>
<dbReference type="SUPFAM" id="SSF55729">
    <property type="entry name" value="Acyl-CoA N-acyltransferases (Nat)"/>
    <property type="match status" value="1"/>
</dbReference>
<dbReference type="Gene3D" id="3.40.630.30">
    <property type="match status" value="1"/>
</dbReference>
<sequence length="159" mass="18276">MANLQITLRLTKEADLDALFQFQLNEEAAYLAAFMPKDHTNKEAYREKYRRFLRDPTIHMQTILVDGELAGSIAKFEIEGEAEITYWLDRRCWGRGVATAALRHFLELEPARPLFGRVAFDNFGSQKVLTHCGFRKVGTDNGFASARQAEIEEFIYQLP</sequence>
<evidence type="ECO:0000259" key="1">
    <source>
        <dbReference type="PROSITE" id="PS51186"/>
    </source>
</evidence>